<evidence type="ECO:0000313" key="2">
    <source>
        <dbReference type="Proteomes" id="UP001549145"/>
    </source>
</evidence>
<gene>
    <name evidence="1" type="ORF">ABID43_000315</name>
</gene>
<dbReference type="EMBL" id="JBEPMM010000001">
    <property type="protein sequence ID" value="MET3690796.1"/>
    <property type="molecule type" value="Genomic_DNA"/>
</dbReference>
<dbReference type="Proteomes" id="UP001549145">
    <property type="component" value="Unassembled WGS sequence"/>
</dbReference>
<name>A0ABV2L1Z4_9HYPH</name>
<accession>A0ABV2L1Z4</accession>
<evidence type="ECO:0000313" key="1">
    <source>
        <dbReference type="EMBL" id="MET3690796.1"/>
    </source>
</evidence>
<protein>
    <submittedName>
        <fullName evidence="1">Uncharacterized protein</fullName>
    </submittedName>
</protein>
<sequence length="46" mass="5168">MEIPDELGGAMDLIDDVDSTGIRAACRRAYILYRFALIVVGDLWRP</sequence>
<reference evidence="1 2" key="1">
    <citation type="submission" date="2024-06" db="EMBL/GenBank/DDBJ databases">
        <title>Genomic Encyclopedia of Type Strains, Phase IV (KMG-IV): sequencing the most valuable type-strain genomes for metagenomic binning, comparative biology and taxonomic classification.</title>
        <authorList>
            <person name="Goeker M."/>
        </authorList>
    </citation>
    <scope>NUCLEOTIDE SEQUENCE [LARGE SCALE GENOMIC DNA]</scope>
    <source>
        <strain evidence="1 2">DSM 21331</strain>
    </source>
</reference>
<keyword evidence="2" id="KW-1185">Reference proteome</keyword>
<proteinExistence type="predicted"/>
<organism evidence="1 2">
    <name type="scientific">Methylobacterium goesingense</name>
    <dbReference type="NCBI Taxonomy" id="243690"/>
    <lineage>
        <taxon>Bacteria</taxon>
        <taxon>Pseudomonadati</taxon>
        <taxon>Pseudomonadota</taxon>
        <taxon>Alphaproteobacteria</taxon>
        <taxon>Hyphomicrobiales</taxon>
        <taxon>Methylobacteriaceae</taxon>
        <taxon>Methylobacterium</taxon>
    </lineage>
</organism>
<comment type="caution">
    <text evidence="1">The sequence shown here is derived from an EMBL/GenBank/DDBJ whole genome shotgun (WGS) entry which is preliminary data.</text>
</comment>